<dbReference type="AlphaFoldDB" id="A0A4Y3VA58"/>
<dbReference type="SMART" id="SM00490">
    <property type="entry name" value="HELICc"/>
    <property type="match status" value="1"/>
</dbReference>
<dbReference type="Proteomes" id="UP000317881">
    <property type="component" value="Unassembled WGS sequence"/>
</dbReference>
<dbReference type="PROSITE" id="PS51192">
    <property type="entry name" value="HELICASE_ATP_BIND_1"/>
    <property type="match status" value="1"/>
</dbReference>
<dbReference type="SUPFAM" id="SSF52540">
    <property type="entry name" value="P-loop containing nucleoside triphosphate hydrolases"/>
    <property type="match status" value="1"/>
</dbReference>
<dbReference type="InterPro" id="IPR027417">
    <property type="entry name" value="P-loop_NTPase"/>
</dbReference>
<evidence type="ECO:0000256" key="8">
    <source>
        <dbReference type="ARBA" id="ARBA00023235"/>
    </source>
</evidence>
<dbReference type="GO" id="GO:0009378">
    <property type="term" value="F:four-way junction helicase activity"/>
    <property type="evidence" value="ECO:0007669"/>
    <property type="project" value="TreeGrafter"/>
</dbReference>
<dbReference type="GO" id="GO:0006281">
    <property type="term" value="P:DNA repair"/>
    <property type="evidence" value="ECO:0007669"/>
    <property type="project" value="TreeGrafter"/>
</dbReference>
<dbReference type="GO" id="GO:0046872">
    <property type="term" value="F:metal ion binding"/>
    <property type="evidence" value="ECO:0007669"/>
    <property type="project" value="UniProtKB-KW"/>
</dbReference>
<keyword evidence="6" id="KW-0067">ATP-binding</keyword>
<dbReference type="PANTHER" id="PTHR13710">
    <property type="entry name" value="DNA HELICASE RECQ FAMILY MEMBER"/>
    <property type="match status" value="1"/>
</dbReference>
<dbReference type="GO" id="GO:0043590">
    <property type="term" value="C:bacterial nucleoid"/>
    <property type="evidence" value="ECO:0007669"/>
    <property type="project" value="TreeGrafter"/>
</dbReference>
<dbReference type="Pfam" id="PF00271">
    <property type="entry name" value="Helicase_C"/>
    <property type="match status" value="1"/>
</dbReference>
<dbReference type="SMART" id="SM00487">
    <property type="entry name" value="DEXDc"/>
    <property type="match status" value="1"/>
</dbReference>
<evidence type="ECO:0000256" key="12">
    <source>
        <dbReference type="ARBA" id="ARBA00044550"/>
    </source>
</evidence>
<keyword evidence="4" id="KW-0378">Hydrolase</keyword>
<evidence type="ECO:0000256" key="5">
    <source>
        <dbReference type="ARBA" id="ARBA00022806"/>
    </source>
</evidence>
<dbReference type="PANTHER" id="PTHR13710:SF105">
    <property type="entry name" value="ATP-DEPENDENT DNA HELICASE Q1"/>
    <property type="match status" value="1"/>
</dbReference>
<dbReference type="PROSITE" id="PS51194">
    <property type="entry name" value="HELICASE_CTER"/>
    <property type="match status" value="1"/>
</dbReference>
<dbReference type="GO" id="GO:0003677">
    <property type="term" value="F:DNA binding"/>
    <property type="evidence" value="ECO:0007669"/>
    <property type="project" value="UniProtKB-KW"/>
</dbReference>
<dbReference type="InterPro" id="IPR032284">
    <property type="entry name" value="RecQ_Zn-bd"/>
</dbReference>
<accession>A0A4Y3VA58</accession>
<dbReference type="GO" id="GO:0043138">
    <property type="term" value="F:3'-5' DNA helicase activity"/>
    <property type="evidence" value="ECO:0007669"/>
    <property type="project" value="UniProtKB-EC"/>
</dbReference>
<evidence type="ECO:0000313" key="16">
    <source>
        <dbReference type="Proteomes" id="UP000317881"/>
    </source>
</evidence>
<dbReference type="GO" id="GO:0005737">
    <property type="term" value="C:cytoplasm"/>
    <property type="evidence" value="ECO:0007669"/>
    <property type="project" value="TreeGrafter"/>
</dbReference>
<comment type="catalytic activity">
    <reaction evidence="9">
        <text>Couples ATP hydrolysis with the unwinding of duplex DNA by translocating in the 3'-5' direction.</text>
        <dbReference type="EC" id="5.6.2.4"/>
    </reaction>
</comment>
<keyword evidence="8" id="KW-0413">Isomerase</keyword>
<feature type="domain" description="Helicase C-terminal" evidence="14">
    <location>
        <begin position="231"/>
        <end position="381"/>
    </location>
</feature>
<evidence type="ECO:0000256" key="10">
    <source>
        <dbReference type="ARBA" id="ARBA00034808"/>
    </source>
</evidence>
<dbReference type="EMBL" id="BJND01000006">
    <property type="protein sequence ID" value="GEC03235.1"/>
    <property type="molecule type" value="Genomic_DNA"/>
</dbReference>
<keyword evidence="5 15" id="KW-0347">Helicase</keyword>
<comment type="caution">
    <text evidence="15">The sequence shown here is derived from an EMBL/GenBank/DDBJ whole genome shotgun (WGS) entry which is preliminary data.</text>
</comment>
<evidence type="ECO:0000256" key="3">
    <source>
        <dbReference type="ARBA" id="ARBA00022741"/>
    </source>
</evidence>
<dbReference type="InterPro" id="IPR011545">
    <property type="entry name" value="DEAD/DEAH_box_helicase_dom"/>
</dbReference>
<dbReference type="Pfam" id="PF16124">
    <property type="entry name" value="RecQ_Zn_bind"/>
    <property type="match status" value="1"/>
</dbReference>
<evidence type="ECO:0000256" key="6">
    <source>
        <dbReference type="ARBA" id="ARBA00022840"/>
    </source>
</evidence>
<dbReference type="GO" id="GO:0006310">
    <property type="term" value="P:DNA recombination"/>
    <property type="evidence" value="ECO:0007669"/>
    <property type="project" value="InterPro"/>
</dbReference>
<organism evidence="15 16">
    <name type="scientific">Streptomyces spinoverrucosus</name>
    <dbReference type="NCBI Taxonomy" id="284043"/>
    <lineage>
        <taxon>Bacteria</taxon>
        <taxon>Bacillati</taxon>
        <taxon>Actinomycetota</taxon>
        <taxon>Actinomycetes</taxon>
        <taxon>Kitasatosporales</taxon>
        <taxon>Streptomycetaceae</taxon>
        <taxon>Streptomyces</taxon>
    </lineage>
</organism>
<proteinExistence type="inferred from homology"/>
<evidence type="ECO:0000256" key="7">
    <source>
        <dbReference type="ARBA" id="ARBA00023125"/>
    </source>
</evidence>
<dbReference type="NCBIfam" id="TIGR00614">
    <property type="entry name" value="recQ_fam"/>
    <property type="match status" value="1"/>
</dbReference>
<dbReference type="Pfam" id="PF00270">
    <property type="entry name" value="DEAD"/>
    <property type="match status" value="1"/>
</dbReference>
<reference evidence="15 16" key="1">
    <citation type="submission" date="2019-06" db="EMBL/GenBank/DDBJ databases">
        <title>Whole genome shotgun sequence of Streptomyces spinoverrucosus NBRC 14228.</title>
        <authorList>
            <person name="Hosoyama A."/>
            <person name="Uohara A."/>
            <person name="Ohji S."/>
            <person name="Ichikawa N."/>
        </authorList>
    </citation>
    <scope>NUCLEOTIDE SEQUENCE [LARGE SCALE GENOMIC DNA]</scope>
    <source>
        <strain evidence="15 16">NBRC 14228</strain>
    </source>
</reference>
<dbReference type="CDD" id="cd17920">
    <property type="entry name" value="DEXHc_RecQ"/>
    <property type="match status" value="1"/>
</dbReference>
<dbReference type="InterPro" id="IPR004589">
    <property type="entry name" value="DNA_helicase_ATP-dep_RecQ"/>
</dbReference>
<dbReference type="GO" id="GO:0005524">
    <property type="term" value="F:ATP binding"/>
    <property type="evidence" value="ECO:0007669"/>
    <property type="project" value="UniProtKB-KW"/>
</dbReference>
<dbReference type="InterPro" id="IPR001650">
    <property type="entry name" value="Helicase_C-like"/>
</dbReference>
<protein>
    <recommendedName>
        <fullName evidence="11">ATP-dependent DNA helicase RecQ</fullName>
        <ecNumber evidence="10">5.6.2.4</ecNumber>
    </recommendedName>
    <alternativeName>
        <fullName evidence="12">DNA 3'-5' helicase RecQ</fullName>
    </alternativeName>
</protein>
<keyword evidence="16" id="KW-1185">Reference proteome</keyword>
<evidence type="ECO:0000313" key="15">
    <source>
        <dbReference type="EMBL" id="GEC03235.1"/>
    </source>
</evidence>
<sequence length="558" mass="60232">MCGLSLTPAAIAGALFDFSLRPCQTQAIDAVTGGRDTLAVLPTGSGKSAIYQVAGLSIGGLTLVVSPLIALQRDQIRSLSGRHYGTRNTIRAELLNSSLKAHERKDTLTRLARGDLDFLFIGPEQLTNSETWAAVRTGAREVGLFVVDEAHLVSEWGQEFRPEYLRLAGAVAELGRPTVLALTATASPPVQADITRRLGMESSEVVVADFDRPNISLAMRQTQPSKPEAQAVDDLCVDVLIEHETPALIYALTHARCESLADRLRLDAYRVAPYHAGLSAGARADVQDKFFSGKLDAVVATSAFGLGIDKADVRTVVHAGVPASIDDYYQEIGRAGRDGEPAAAVLVHDPRTIRIPRILAARAHLGEATLHSVVDAIENAGGDIALAELVRAAGAPAHAVDRVVNELAELGMVKLAGSGHHRVVEPQRHLPPPARLTEQLMAVDQRRQAVLASRLNAAREYAESTRCRRAELLAYFGENYDPPCNNCDNDRMARSKTEPPTRATHRPSFTGGTPVRHGLWGEGLLLSRDDHELLVYFDSVGYKHLTATALTSGILRRL</sequence>
<dbReference type="InterPro" id="IPR014001">
    <property type="entry name" value="Helicase_ATP-bd"/>
</dbReference>
<evidence type="ECO:0000259" key="13">
    <source>
        <dbReference type="PROSITE" id="PS51192"/>
    </source>
</evidence>
<feature type="domain" description="Helicase ATP-binding" evidence="13">
    <location>
        <begin position="28"/>
        <end position="204"/>
    </location>
</feature>
<evidence type="ECO:0000256" key="9">
    <source>
        <dbReference type="ARBA" id="ARBA00034617"/>
    </source>
</evidence>
<dbReference type="Gene3D" id="1.10.10.10">
    <property type="entry name" value="Winged helix-like DNA-binding domain superfamily/Winged helix DNA-binding domain"/>
    <property type="match status" value="1"/>
</dbReference>
<dbReference type="GO" id="GO:0016787">
    <property type="term" value="F:hydrolase activity"/>
    <property type="evidence" value="ECO:0007669"/>
    <property type="project" value="UniProtKB-KW"/>
</dbReference>
<evidence type="ECO:0000256" key="2">
    <source>
        <dbReference type="ARBA" id="ARBA00022723"/>
    </source>
</evidence>
<comment type="similarity">
    <text evidence="1">Belongs to the helicase family. RecQ subfamily.</text>
</comment>
<name>A0A4Y3VA58_9ACTN</name>
<evidence type="ECO:0000256" key="11">
    <source>
        <dbReference type="ARBA" id="ARBA00044535"/>
    </source>
</evidence>
<dbReference type="InterPro" id="IPR036388">
    <property type="entry name" value="WH-like_DNA-bd_sf"/>
</dbReference>
<keyword evidence="3" id="KW-0547">Nucleotide-binding</keyword>
<dbReference type="Gene3D" id="3.40.50.300">
    <property type="entry name" value="P-loop containing nucleotide triphosphate hydrolases"/>
    <property type="match status" value="2"/>
</dbReference>
<keyword evidence="7" id="KW-0238">DNA-binding</keyword>
<dbReference type="EC" id="5.6.2.4" evidence="10"/>
<gene>
    <name evidence="15" type="primary">recQ_1</name>
    <name evidence="15" type="ORF">SSP24_08900</name>
</gene>
<keyword evidence="2" id="KW-0479">Metal-binding</keyword>
<evidence type="ECO:0000256" key="1">
    <source>
        <dbReference type="ARBA" id="ARBA00005446"/>
    </source>
</evidence>
<evidence type="ECO:0000256" key="4">
    <source>
        <dbReference type="ARBA" id="ARBA00022801"/>
    </source>
</evidence>
<dbReference type="GO" id="GO:0030894">
    <property type="term" value="C:replisome"/>
    <property type="evidence" value="ECO:0007669"/>
    <property type="project" value="TreeGrafter"/>
</dbReference>
<evidence type="ECO:0000259" key="14">
    <source>
        <dbReference type="PROSITE" id="PS51194"/>
    </source>
</evidence>